<dbReference type="SUPFAM" id="SSF51905">
    <property type="entry name" value="FAD/NAD(P)-binding domain"/>
    <property type="match status" value="1"/>
</dbReference>
<dbReference type="EMBL" id="MNAO01000433">
    <property type="protein sequence ID" value="OHV14794.1"/>
    <property type="molecule type" value="Genomic_DNA"/>
</dbReference>
<dbReference type="Gene3D" id="3.50.50.60">
    <property type="entry name" value="FAD/NAD(P)-binding domain"/>
    <property type="match status" value="2"/>
</dbReference>
<evidence type="ECO:0000259" key="1">
    <source>
        <dbReference type="Pfam" id="PF22607"/>
    </source>
</evidence>
<dbReference type="InterPro" id="IPR054707">
    <property type="entry name" value="DhpH_subs-bd"/>
</dbReference>
<dbReference type="InterPro" id="IPR036188">
    <property type="entry name" value="FAD/NAD-bd_sf"/>
</dbReference>
<dbReference type="SUPFAM" id="SSF54373">
    <property type="entry name" value="FAD-linked reductases, C-terminal domain"/>
    <property type="match status" value="1"/>
</dbReference>
<dbReference type="PRINTS" id="PR00420">
    <property type="entry name" value="RNGMNOXGNASE"/>
</dbReference>
<gene>
    <name evidence="2" type="ORF">BK022_23785</name>
</gene>
<dbReference type="Pfam" id="PF13450">
    <property type="entry name" value="NAD_binding_8"/>
    <property type="match status" value="1"/>
</dbReference>
<name>A0A1S1P4F5_METEX</name>
<dbReference type="PANTHER" id="PTHR47469">
    <property type="entry name" value="MONOOXYGENASE-LIKE"/>
    <property type="match status" value="1"/>
</dbReference>
<sequence>MSARVRIVGGSIAGLFAAILLGRQGMDVRIYERSGADLSGRGAGLTGARELVEAIHLIGCDRVSRLSVTSNRQVVLDREGQIVADQPSFGLRFSWDLLYRAARSKLADRQYVQSRRVSRVDDAPDGASIVFEDGGTEDADLVVGADGVASVARKFVDPEHYHNVFAGYAAWRILLPESDLPRSLEPMSEALVAFSQPGLQSIGYMVPGVDGEVGSGRRRYSWGWYRPAGADQLAELFTTADGHRFEHSLPPGGMSEERLERFRRDASNVLPPQFAEIAGIGATPWIQGIFDYVPRRLVSRRVVLLGDAAALARPHVGLGTSKAAGDAIALARAFENSATIEEALGVYEATRLFSAQWLVRRSQEIGSALGLDASANRVLTAG</sequence>
<dbReference type="Pfam" id="PF22607">
    <property type="entry name" value="FAD_binding-like"/>
    <property type="match status" value="1"/>
</dbReference>
<reference evidence="2 3" key="1">
    <citation type="submission" date="2016-10" db="EMBL/GenBank/DDBJ databases">
        <title>Draft genome sequence of Methylobacterium extorquens CP3, a seed endophyte of Crotalaria pumila with plant growth-promoting and metal tolerance properties.</title>
        <authorList>
            <person name="Sanchez-Lopez A.S."/>
            <person name="Van Hamme J.D."/>
            <person name="Thijs S."/>
            <person name="Mcammond B.M."/>
            <person name="Stevens V."/>
            <person name="Gonzalez-Chavez M.D.C."/>
            <person name="Vangronsveld J."/>
        </authorList>
    </citation>
    <scope>NUCLEOTIDE SEQUENCE [LARGE SCALE GENOMIC DNA]</scope>
    <source>
        <strain evidence="2 3">CP3</strain>
    </source>
</reference>
<accession>A0A1S1P4F5</accession>
<organism evidence="2 3">
    <name type="scientific">Methylorubrum extorquens</name>
    <name type="common">Methylobacterium dichloromethanicum</name>
    <name type="synonym">Methylobacterium extorquens</name>
    <dbReference type="NCBI Taxonomy" id="408"/>
    <lineage>
        <taxon>Bacteria</taxon>
        <taxon>Pseudomonadati</taxon>
        <taxon>Pseudomonadota</taxon>
        <taxon>Alphaproteobacteria</taxon>
        <taxon>Hyphomicrobiales</taxon>
        <taxon>Methylobacteriaceae</taxon>
        <taxon>Methylorubrum</taxon>
    </lineage>
</organism>
<dbReference type="InterPro" id="IPR053212">
    <property type="entry name" value="DHP_3-monooxygenase"/>
</dbReference>
<feature type="domain" description="2,6-dihydroxypyridine 3-monooxygenase substrate binding" evidence="1">
    <location>
        <begin position="165"/>
        <end position="291"/>
    </location>
</feature>
<dbReference type="AlphaFoldDB" id="A0A1S1P4F5"/>
<dbReference type="Proteomes" id="UP000180215">
    <property type="component" value="Unassembled WGS sequence"/>
</dbReference>
<dbReference type="NCBIfam" id="NF005566">
    <property type="entry name" value="PRK07236.1"/>
    <property type="match status" value="1"/>
</dbReference>
<proteinExistence type="predicted"/>
<evidence type="ECO:0000313" key="3">
    <source>
        <dbReference type="Proteomes" id="UP000180215"/>
    </source>
</evidence>
<dbReference type="PANTHER" id="PTHR47469:SF2">
    <property type="entry name" value="OS06G0597600 PROTEIN"/>
    <property type="match status" value="1"/>
</dbReference>
<protein>
    <recommendedName>
        <fullName evidence="1">2,6-dihydroxypyridine 3-monooxygenase substrate binding domain-containing protein</fullName>
    </recommendedName>
</protein>
<evidence type="ECO:0000313" key="2">
    <source>
        <dbReference type="EMBL" id="OHV14794.1"/>
    </source>
</evidence>
<comment type="caution">
    <text evidence="2">The sequence shown here is derived from an EMBL/GenBank/DDBJ whole genome shotgun (WGS) entry which is preliminary data.</text>
</comment>